<dbReference type="InterPro" id="IPR046346">
    <property type="entry name" value="Aminoacid_DH-like_N_sf"/>
</dbReference>
<dbReference type="Gene3D" id="3.40.50.10860">
    <property type="entry name" value="Leucine Dehydrogenase, chain A, domain 1"/>
    <property type="match status" value="1"/>
</dbReference>
<keyword evidence="4" id="KW-0560">Oxidoreductase</keyword>
<evidence type="ECO:0000313" key="11">
    <source>
        <dbReference type="Proteomes" id="UP000186216"/>
    </source>
</evidence>
<reference evidence="9 11" key="1">
    <citation type="submission" date="2017-01" db="EMBL/GenBank/DDBJ databases">
        <authorList>
            <person name="Varghese N."/>
            <person name="Submissions S."/>
        </authorList>
    </citation>
    <scope>NUCLEOTIDE SEQUENCE [LARGE SCALE GENOMIC DNA]</scope>
    <source>
        <strain evidence="9 11">DSM 18447</strain>
    </source>
</reference>
<evidence type="ECO:0000259" key="7">
    <source>
        <dbReference type="Pfam" id="PF01488"/>
    </source>
</evidence>
<sequence>MQIDGVTAVLVHLAYPAAHLQTPQRFNPRCVERGVNAVLVPWQVRSEDLSATMEALRKAESLAGAIVTIPHKENAARLCDRLDGVAETLEVANVIRREPDGTLTGRILDGDGFVGGLRAHNVAIGGRSALIVGAGGVALAIAAALIEAGIARLRVANRTQPRAESMLARLRRLADNRSTSIVLEIGAADPAGFDIAINATSLGMHEGDALPMLAESIAPGMTVAEVIMMPKITALLREAEIRGAETVSGDAMIAGQIDPFIDFVLGPAANGAAGDTA</sequence>
<dbReference type="Pfam" id="PF01488">
    <property type="entry name" value="Shikimate_DH"/>
    <property type="match status" value="1"/>
</dbReference>
<evidence type="ECO:0000256" key="1">
    <source>
        <dbReference type="ARBA" id="ARBA00004871"/>
    </source>
</evidence>
<dbReference type="InterPro" id="IPR022893">
    <property type="entry name" value="Shikimate_DH_fam"/>
</dbReference>
<dbReference type="EMBL" id="FTOU01000003">
    <property type="protein sequence ID" value="SIS68949.1"/>
    <property type="molecule type" value="Genomic_DNA"/>
</dbReference>
<dbReference type="SUPFAM" id="SSF53223">
    <property type="entry name" value="Aminoacid dehydrogenase-like, N-terminal domain"/>
    <property type="match status" value="1"/>
</dbReference>
<evidence type="ECO:0000313" key="9">
    <source>
        <dbReference type="EMBL" id="SIS68949.1"/>
    </source>
</evidence>
<feature type="domain" description="Quinate/shikimate 5-dehydrogenase/glutamyl-tRNA reductase" evidence="7">
    <location>
        <begin position="126"/>
        <end position="171"/>
    </location>
</feature>
<dbReference type="Proteomes" id="UP000186216">
    <property type="component" value="Unassembled WGS sequence"/>
</dbReference>
<dbReference type="Gene3D" id="3.40.50.720">
    <property type="entry name" value="NAD(P)-binding Rossmann-like Domain"/>
    <property type="match status" value="1"/>
</dbReference>
<evidence type="ECO:0000256" key="6">
    <source>
        <dbReference type="ARBA" id="ARBA00049442"/>
    </source>
</evidence>
<dbReference type="EC" id="1.1.1.25" evidence="2"/>
<keyword evidence="3" id="KW-0521">NADP</keyword>
<accession>A0AA45W2K6</accession>
<dbReference type="InterPro" id="IPR036291">
    <property type="entry name" value="NAD(P)-bd_dom_sf"/>
</dbReference>
<dbReference type="GO" id="GO:0009423">
    <property type="term" value="P:chorismate biosynthetic process"/>
    <property type="evidence" value="ECO:0007669"/>
    <property type="project" value="TreeGrafter"/>
</dbReference>
<dbReference type="InterPro" id="IPR013708">
    <property type="entry name" value="Shikimate_DH-bd_N"/>
</dbReference>
<dbReference type="GO" id="GO:0005829">
    <property type="term" value="C:cytosol"/>
    <property type="evidence" value="ECO:0007669"/>
    <property type="project" value="TreeGrafter"/>
</dbReference>
<dbReference type="Pfam" id="PF08501">
    <property type="entry name" value="Shikimate_dh_N"/>
    <property type="match status" value="1"/>
</dbReference>
<organism evidence="9 11">
    <name type="scientific">Paracoccus saliphilus</name>
    <dbReference type="NCBI Taxonomy" id="405559"/>
    <lineage>
        <taxon>Bacteria</taxon>
        <taxon>Pseudomonadati</taxon>
        <taxon>Pseudomonadota</taxon>
        <taxon>Alphaproteobacteria</taxon>
        <taxon>Rhodobacterales</taxon>
        <taxon>Paracoccaceae</taxon>
        <taxon>Paracoccus</taxon>
    </lineage>
</organism>
<evidence type="ECO:0000256" key="4">
    <source>
        <dbReference type="ARBA" id="ARBA00023002"/>
    </source>
</evidence>
<reference evidence="10 12" key="2">
    <citation type="submission" date="2021-01" db="EMBL/GenBank/DDBJ databases">
        <title>Biogeographic distribution of Paracoccus.</title>
        <authorList>
            <person name="Hollensteiner J."/>
            <person name="Leineberger J."/>
            <person name="Brinkhoff T."/>
            <person name="Daniel R."/>
        </authorList>
    </citation>
    <scope>NUCLEOTIDE SEQUENCE [LARGE SCALE GENOMIC DNA]</scope>
    <source>
        <strain evidence="10 12">DSM 18447</strain>
    </source>
</reference>
<keyword evidence="5" id="KW-0057">Aromatic amino acid biosynthesis</keyword>
<evidence type="ECO:0000313" key="10">
    <source>
        <dbReference type="EMBL" id="WCR01478.1"/>
    </source>
</evidence>
<gene>
    <name evidence="10" type="ORF">JHX88_10980</name>
    <name evidence="9" type="ORF">SAMN05421772_1036</name>
</gene>
<dbReference type="PANTHER" id="PTHR21089:SF1">
    <property type="entry name" value="BIFUNCTIONAL 3-DEHYDROQUINATE DEHYDRATASE_SHIKIMATE DEHYDROGENASE, CHLOROPLASTIC"/>
    <property type="match status" value="1"/>
</dbReference>
<dbReference type="InterPro" id="IPR006151">
    <property type="entry name" value="Shikm_DH/Glu-tRNA_Rdtase"/>
</dbReference>
<evidence type="ECO:0000259" key="8">
    <source>
        <dbReference type="Pfam" id="PF08501"/>
    </source>
</evidence>
<dbReference type="AlphaFoldDB" id="A0AA45W2K6"/>
<dbReference type="GO" id="GO:0019632">
    <property type="term" value="P:shikimate metabolic process"/>
    <property type="evidence" value="ECO:0007669"/>
    <property type="project" value="TreeGrafter"/>
</dbReference>
<dbReference type="GO" id="GO:0050661">
    <property type="term" value="F:NADP binding"/>
    <property type="evidence" value="ECO:0007669"/>
    <property type="project" value="TreeGrafter"/>
</dbReference>
<evidence type="ECO:0000256" key="2">
    <source>
        <dbReference type="ARBA" id="ARBA00012962"/>
    </source>
</evidence>
<protein>
    <recommendedName>
        <fullName evidence="2">shikimate dehydrogenase (NADP(+))</fullName>
        <ecNumber evidence="2">1.1.1.25</ecNumber>
    </recommendedName>
</protein>
<evidence type="ECO:0000256" key="5">
    <source>
        <dbReference type="ARBA" id="ARBA00023141"/>
    </source>
</evidence>
<proteinExistence type="predicted"/>
<evidence type="ECO:0000313" key="12">
    <source>
        <dbReference type="Proteomes" id="UP001215549"/>
    </source>
</evidence>
<dbReference type="EMBL" id="CP067140">
    <property type="protein sequence ID" value="WCR01478.1"/>
    <property type="molecule type" value="Genomic_DNA"/>
</dbReference>
<comment type="catalytic activity">
    <reaction evidence="6">
        <text>shikimate + NADP(+) = 3-dehydroshikimate + NADPH + H(+)</text>
        <dbReference type="Rhea" id="RHEA:17737"/>
        <dbReference type="ChEBI" id="CHEBI:15378"/>
        <dbReference type="ChEBI" id="CHEBI:16630"/>
        <dbReference type="ChEBI" id="CHEBI:36208"/>
        <dbReference type="ChEBI" id="CHEBI:57783"/>
        <dbReference type="ChEBI" id="CHEBI:58349"/>
        <dbReference type="EC" id="1.1.1.25"/>
    </reaction>
</comment>
<comment type="pathway">
    <text evidence="1">Metabolic intermediate biosynthesis; chorismate biosynthesis; chorismate from D-erythrose 4-phosphate and phosphoenolpyruvate: step 4/7.</text>
</comment>
<dbReference type="GO" id="GO:0009073">
    <property type="term" value="P:aromatic amino acid family biosynthetic process"/>
    <property type="evidence" value="ECO:0007669"/>
    <property type="project" value="UniProtKB-KW"/>
</dbReference>
<feature type="domain" description="Shikimate dehydrogenase substrate binding N-terminal" evidence="8">
    <location>
        <begin position="14"/>
        <end position="95"/>
    </location>
</feature>
<dbReference type="RefSeq" id="WP_076523847.1">
    <property type="nucleotide sequence ID" value="NZ_CP067140.1"/>
</dbReference>
<dbReference type="PANTHER" id="PTHR21089">
    <property type="entry name" value="SHIKIMATE DEHYDROGENASE"/>
    <property type="match status" value="1"/>
</dbReference>
<keyword evidence="5" id="KW-0028">Amino-acid biosynthesis</keyword>
<evidence type="ECO:0000256" key="3">
    <source>
        <dbReference type="ARBA" id="ARBA00022857"/>
    </source>
</evidence>
<dbReference type="SUPFAM" id="SSF51735">
    <property type="entry name" value="NAD(P)-binding Rossmann-fold domains"/>
    <property type="match status" value="1"/>
</dbReference>
<keyword evidence="12" id="KW-1185">Reference proteome</keyword>
<name>A0AA45W2K6_9RHOB</name>
<dbReference type="GO" id="GO:0004764">
    <property type="term" value="F:shikimate 3-dehydrogenase (NADP+) activity"/>
    <property type="evidence" value="ECO:0007669"/>
    <property type="project" value="UniProtKB-EC"/>
</dbReference>
<dbReference type="Proteomes" id="UP001215549">
    <property type="component" value="Chromosome"/>
</dbReference>